<evidence type="ECO:0000313" key="3">
    <source>
        <dbReference type="Proteomes" id="UP000248021"/>
    </source>
</evidence>
<organism evidence="2 3">
    <name type="scientific">Chelatococcus asaccharovorans</name>
    <dbReference type="NCBI Taxonomy" id="28210"/>
    <lineage>
        <taxon>Bacteria</taxon>
        <taxon>Pseudomonadati</taxon>
        <taxon>Pseudomonadota</taxon>
        <taxon>Alphaproteobacteria</taxon>
        <taxon>Hyphomicrobiales</taxon>
        <taxon>Chelatococcaceae</taxon>
        <taxon>Chelatococcus</taxon>
    </lineage>
</organism>
<dbReference type="SUPFAM" id="SSF51338">
    <property type="entry name" value="Composite domain of metallo-dependent hydrolases"/>
    <property type="match status" value="1"/>
</dbReference>
<accession>A0A2V3U8J9</accession>
<dbReference type="CDD" id="cd01300">
    <property type="entry name" value="YtcJ_like"/>
    <property type="match status" value="1"/>
</dbReference>
<dbReference type="InterPro" id="IPR013108">
    <property type="entry name" value="Amidohydro_3"/>
</dbReference>
<dbReference type="Gene3D" id="2.30.40.10">
    <property type="entry name" value="Urease, subunit C, domain 1"/>
    <property type="match status" value="1"/>
</dbReference>
<dbReference type="Pfam" id="PF07969">
    <property type="entry name" value="Amidohydro_3"/>
    <property type="match status" value="1"/>
</dbReference>
<dbReference type="RefSeq" id="WP_110374479.1">
    <property type="nucleotide sequence ID" value="NZ_JAHBRY010000001.1"/>
</dbReference>
<name>A0A2V3U8J9_9HYPH</name>
<dbReference type="InterPro" id="IPR011059">
    <property type="entry name" value="Metal-dep_hydrolase_composite"/>
</dbReference>
<sequence>MSNRDVANQNATKARGMPTGKLLVTNATILTMDDAGTTARSLLIDRGRVVAIDPSPEQAEGAAIVDMGGKTVVPGLIDAHTHMEMIAYGWNIAVNVKPPLVRSIDDMVERLSEKAATLPAGQWILGQGMHYQNQHIAEGRYPNRWDLDRVSTEHPVVVRFSFHINVFNSKALEVLGVDKNTPDSDGGYLERDADGVPNGVSNDMWHALNAPDWPYEEVGPALANAQASFLENGVTAITEFTLFRGGVDAYLEMERRKDLKIRVALYPKVPSVCPLDDALSGKMSARFADADPSRLKLGGMKMFIDGGLTSRAAAMYEPYWDSDLKGHLSFKPEEFSEIVGKLHGAGYQICVHAIGDLAQDVVLDAFAALPERKAFNGAAHRIEHAGNCLWTDERAKRFADLGVLPVPQPPFIYTTAAGYRKNLGPVRGADIFPMRRMVLEQKFAVPGNSDAIGIHPKQHVPMFGIWAMVAREMNNGETLTDGENLDVMTSLRMYTRFAARSIGREHEIGSLEPGKFADFVVFDDNPLTVSSEKLRDMMPNQTWIGGEQVFARDGDKVSTPKQAHAPA</sequence>
<reference evidence="2 3" key="1">
    <citation type="submission" date="2018-05" db="EMBL/GenBank/DDBJ databases">
        <title>Genomic Encyclopedia of Type Strains, Phase IV (KMG-IV): sequencing the most valuable type-strain genomes for metagenomic binning, comparative biology and taxonomic classification.</title>
        <authorList>
            <person name="Goeker M."/>
        </authorList>
    </citation>
    <scope>NUCLEOTIDE SEQUENCE [LARGE SCALE GENOMIC DNA]</scope>
    <source>
        <strain evidence="2 3">DSM 6462</strain>
    </source>
</reference>
<dbReference type="PANTHER" id="PTHR22642">
    <property type="entry name" value="IMIDAZOLONEPROPIONASE"/>
    <property type="match status" value="1"/>
</dbReference>
<dbReference type="OrthoDB" id="9811399at2"/>
<dbReference type="Proteomes" id="UP000248021">
    <property type="component" value="Unassembled WGS sequence"/>
</dbReference>
<dbReference type="Gene3D" id="3.20.20.140">
    <property type="entry name" value="Metal-dependent hydrolases"/>
    <property type="match status" value="1"/>
</dbReference>
<gene>
    <name evidence="2" type="ORF">C7450_104188</name>
</gene>
<dbReference type="Gene3D" id="3.10.310.70">
    <property type="match status" value="1"/>
</dbReference>
<dbReference type="PANTHER" id="PTHR22642:SF2">
    <property type="entry name" value="PROTEIN LONG AFTER FAR-RED 3"/>
    <property type="match status" value="1"/>
</dbReference>
<protein>
    <recommendedName>
        <fullName evidence="1">Amidohydrolase 3 domain-containing protein</fullName>
    </recommendedName>
</protein>
<comment type="caution">
    <text evidence="2">The sequence shown here is derived from an EMBL/GenBank/DDBJ whole genome shotgun (WGS) entry which is preliminary data.</text>
</comment>
<dbReference type="EMBL" id="QJJK01000004">
    <property type="protein sequence ID" value="PXW60136.1"/>
    <property type="molecule type" value="Genomic_DNA"/>
</dbReference>
<evidence type="ECO:0000259" key="1">
    <source>
        <dbReference type="Pfam" id="PF07969"/>
    </source>
</evidence>
<dbReference type="InterPro" id="IPR032466">
    <property type="entry name" value="Metal_Hydrolase"/>
</dbReference>
<feature type="domain" description="Amidohydrolase 3" evidence="1">
    <location>
        <begin position="64"/>
        <end position="550"/>
    </location>
</feature>
<keyword evidence="3" id="KW-1185">Reference proteome</keyword>
<dbReference type="GO" id="GO:0016810">
    <property type="term" value="F:hydrolase activity, acting on carbon-nitrogen (but not peptide) bonds"/>
    <property type="evidence" value="ECO:0007669"/>
    <property type="project" value="InterPro"/>
</dbReference>
<dbReference type="AlphaFoldDB" id="A0A2V3U8J9"/>
<proteinExistence type="predicted"/>
<evidence type="ECO:0000313" key="2">
    <source>
        <dbReference type="EMBL" id="PXW60136.1"/>
    </source>
</evidence>
<dbReference type="InterPro" id="IPR033932">
    <property type="entry name" value="YtcJ-like"/>
</dbReference>
<dbReference type="SUPFAM" id="SSF51556">
    <property type="entry name" value="Metallo-dependent hydrolases"/>
    <property type="match status" value="1"/>
</dbReference>